<dbReference type="SFLD" id="SFLDG01129">
    <property type="entry name" value="C1.5:_HAD__Beta-PGM__Phosphata"/>
    <property type="match status" value="1"/>
</dbReference>
<dbReference type="InterPro" id="IPR023198">
    <property type="entry name" value="PGP-like_dom2"/>
</dbReference>
<evidence type="ECO:0000313" key="1">
    <source>
        <dbReference type="EMBL" id="HGU41128.1"/>
    </source>
</evidence>
<dbReference type="PANTHER" id="PTHR43611">
    <property type="entry name" value="ALPHA-D-GLUCOSE 1-PHOSPHATE PHOSPHATASE"/>
    <property type="match status" value="1"/>
</dbReference>
<dbReference type="EMBL" id="DSZY01000036">
    <property type="protein sequence ID" value="HGU41128.1"/>
    <property type="molecule type" value="Genomic_DNA"/>
</dbReference>
<dbReference type="AlphaFoldDB" id="A0A7C4GIP1"/>
<dbReference type="PANTHER" id="PTHR43611:SF3">
    <property type="entry name" value="FLAVIN MONONUCLEOTIDE HYDROLASE 1, CHLOROPLATIC"/>
    <property type="match status" value="1"/>
</dbReference>
<dbReference type="Gene3D" id="1.10.150.240">
    <property type="entry name" value="Putative phosphatase, domain 2"/>
    <property type="match status" value="1"/>
</dbReference>
<protein>
    <submittedName>
        <fullName evidence="1">HAD family phosphatase</fullName>
    </submittedName>
</protein>
<dbReference type="SUPFAM" id="SSF56784">
    <property type="entry name" value="HAD-like"/>
    <property type="match status" value="1"/>
</dbReference>
<reference evidence="1" key="1">
    <citation type="journal article" date="2020" name="mSystems">
        <title>Genome- and Community-Level Interaction Insights into Carbon Utilization and Element Cycling Functions of Hydrothermarchaeota in Hydrothermal Sediment.</title>
        <authorList>
            <person name="Zhou Z."/>
            <person name="Liu Y."/>
            <person name="Xu W."/>
            <person name="Pan J."/>
            <person name="Luo Z.H."/>
            <person name="Li M."/>
        </authorList>
    </citation>
    <scope>NUCLEOTIDE SEQUENCE [LARGE SCALE GENOMIC DNA]</scope>
    <source>
        <strain evidence="1">SpSt-609</strain>
    </source>
</reference>
<dbReference type="SFLD" id="SFLDS00003">
    <property type="entry name" value="Haloacid_Dehalogenase"/>
    <property type="match status" value="1"/>
</dbReference>
<sequence>MENIVFDLGRVLVKWYPEEYLEKKYGKDVSGIITDRVLNSREWLEMDRGILSEEELWSKKISELKELEKVILDLKERTFELLEPFDENVALLPVLKQKGYRLFVLSNFSKSMFRKIRERYDFFNLFDGLVVSSDHFTIKPEKRIYQILIENFRVNPEKSLFIDDKLENVVTAAEFGFHVIHLREPRMLRNGLAEFGILTMDNMV</sequence>
<gene>
    <name evidence="1" type="ORF">ENT77_08020</name>
</gene>
<dbReference type="InterPro" id="IPR023214">
    <property type="entry name" value="HAD_sf"/>
</dbReference>
<dbReference type="Pfam" id="PF00702">
    <property type="entry name" value="Hydrolase"/>
    <property type="match status" value="1"/>
</dbReference>
<accession>A0A7C4GIP1</accession>
<dbReference type="CDD" id="cd02603">
    <property type="entry name" value="HAD_sEH-N_like"/>
    <property type="match status" value="1"/>
</dbReference>
<dbReference type="Gene3D" id="3.40.50.1000">
    <property type="entry name" value="HAD superfamily/HAD-like"/>
    <property type="match status" value="1"/>
</dbReference>
<dbReference type="InterPro" id="IPR036412">
    <property type="entry name" value="HAD-like_sf"/>
</dbReference>
<proteinExistence type="predicted"/>
<comment type="caution">
    <text evidence="1">The sequence shown here is derived from an EMBL/GenBank/DDBJ whole genome shotgun (WGS) entry which is preliminary data.</text>
</comment>
<dbReference type="NCBIfam" id="TIGR01509">
    <property type="entry name" value="HAD-SF-IA-v3"/>
    <property type="match status" value="1"/>
</dbReference>
<name>A0A7C4GIP1_9BACT</name>
<dbReference type="InterPro" id="IPR006439">
    <property type="entry name" value="HAD-SF_hydro_IA"/>
</dbReference>
<organism evidence="1">
    <name type="scientific">Fervidobacterium thailandense</name>
    <dbReference type="NCBI Taxonomy" id="1008305"/>
    <lineage>
        <taxon>Bacteria</taxon>
        <taxon>Thermotogati</taxon>
        <taxon>Thermotogota</taxon>
        <taxon>Thermotogae</taxon>
        <taxon>Thermotogales</taxon>
        <taxon>Fervidobacteriaceae</taxon>
        <taxon>Fervidobacterium</taxon>
    </lineage>
</organism>